<proteinExistence type="predicted"/>
<protein>
    <submittedName>
        <fullName evidence="2">Uncharacterized protein LOC130500191</fullName>
    </submittedName>
    <submittedName>
        <fullName evidence="3">Uncharacterized protein LOC130500193</fullName>
    </submittedName>
    <submittedName>
        <fullName evidence="4">Uncharacterized protein LOC130505894</fullName>
    </submittedName>
</protein>
<dbReference type="PANTHER" id="PTHR47150:SF5">
    <property type="entry name" value="OS07G0546750 PROTEIN"/>
    <property type="match status" value="1"/>
</dbReference>
<name>A0A9W3CHI9_RAPSA</name>
<accession>A0A9W3CHI9</accession>
<dbReference type="KEGG" id="rsz:130500193"/>
<dbReference type="AlphaFoldDB" id="A0A9W3CHI9"/>
<dbReference type="RefSeq" id="XP_056850926.1">
    <property type="nucleotide sequence ID" value="XM_056994946.1"/>
</dbReference>
<gene>
    <name evidence="3" type="primary">LOC130500193</name>
    <name evidence="2" type="synonym">LOC130500191</name>
    <name evidence="4" type="synonym">LOC130505894</name>
</gene>
<dbReference type="Proteomes" id="UP000504610">
    <property type="component" value="Chromosome 9"/>
</dbReference>
<dbReference type="RefSeq" id="XP_056856477.1">
    <property type="nucleotide sequence ID" value="XM_057000497.1"/>
</dbReference>
<dbReference type="GeneID" id="130500193"/>
<dbReference type="PANTHER" id="PTHR47150">
    <property type="entry name" value="OS12G0169200 PROTEIN"/>
    <property type="match status" value="1"/>
</dbReference>
<evidence type="ECO:0000313" key="3">
    <source>
        <dbReference type="RefSeq" id="XP_056850926.1"/>
    </source>
</evidence>
<dbReference type="KEGG" id="rsz:130500191"/>
<keyword evidence="1" id="KW-1185">Reference proteome</keyword>
<evidence type="ECO:0000313" key="2">
    <source>
        <dbReference type="RefSeq" id="XP_056850925.1"/>
    </source>
</evidence>
<dbReference type="KEGG" id="rsz:130505894"/>
<reference evidence="2 3" key="2">
    <citation type="submission" date="2025-04" db="UniProtKB">
        <authorList>
            <consortium name="RefSeq"/>
        </authorList>
    </citation>
    <scope>IDENTIFICATION</scope>
    <source>
        <tissue evidence="2 3">Leaf</tissue>
    </source>
</reference>
<dbReference type="RefSeq" id="XP_056850925.1">
    <property type="nucleotide sequence ID" value="XM_056994945.1"/>
</dbReference>
<evidence type="ECO:0000313" key="4">
    <source>
        <dbReference type="RefSeq" id="XP_056856477.1"/>
    </source>
</evidence>
<dbReference type="Pfam" id="PF04827">
    <property type="entry name" value="Plant_tran"/>
    <property type="match status" value="1"/>
</dbReference>
<evidence type="ECO:0000313" key="1">
    <source>
        <dbReference type="Proteomes" id="UP000504610"/>
    </source>
</evidence>
<dbReference type="OrthoDB" id="2014913at2759"/>
<dbReference type="InterPro" id="IPR006912">
    <property type="entry name" value="Harbinger_derived_prot"/>
</dbReference>
<sequence>MDSRNQCNQYSGYVNLLSSQEQNVGEGNFPYESFPSTVSFGASQIPLFSSQQSEAPSQPDDIVVERRERRKWTPFDDEDAVGRTGLSPLQKCTAAIRQLAYGSGADVVDEYYRLAETTARKCLHQFTAGIIHLFGDQYLRRPTPEDLERLLHVGEERGFPGMVGSIDCMHWEWKNCPGAWKGMYSRGTEKPTIVLEAVASYDLWICHAFFGAPGTMNDINILDRSPVFDDIINGIAPQVTFYVNGTEYNLAYYLTDGIYPKWATLFQYVRLPQGPKKGYMPKNKNLCEKMLSVHLASCKLDSPLLKILLTYGIKKK</sequence>
<organism evidence="1 3">
    <name type="scientific">Raphanus sativus</name>
    <name type="common">Radish</name>
    <name type="synonym">Raphanus raphanistrum var. sativus</name>
    <dbReference type="NCBI Taxonomy" id="3726"/>
    <lineage>
        <taxon>Eukaryota</taxon>
        <taxon>Viridiplantae</taxon>
        <taxon>Streptophyta</taxon>
        <taxon>Embryophyta</taxon>
        <taxon>Tracheophyta</taxon>
        <taxon>Spermatophyta</taxon>
        <taxon>Magnoliopsida</taxon>
        <taxon>eudicotyledons</taxon>
        <taxon>Gunneridae</taxon>
        <taxon>Pentapetalae</taxon>
        <taxon>rosids</taxon>
        <taxon>malvids</taxon>
        <taxon>Brassicales</taxon>
        <taxon>Brassicaceae</taxon>
        <taxon>Brassiceae</taxon>
        <taxon>Raphanus</taxon>
    </lineage>
</organism>
<reference evidence="1" key="1">
    <citation type="journal article" date="2019" name="Database">
        <title>The radish genome database (RadishGD): an integrated information resource for radish genomics.</title>
        <authorList>
            <person name="Yu H.J."/>
            <person name="Baek S."/>
            <person name="Lee Y.J."/>
            <person name="Cho A."/>
            <person name="Mun J.H."/>
        </authorList>
    </citation>
    <scope>NUCLEOTIDE SEQUENCE [LARGE SCALE GENOMIC DNA]</scope>
    <source>
        <strain evidence="1">cv. WK10039</strain>
    </source>
</reference>